<dbReference type="OrthoDB" id="9767994at2"/>
<dbReference type="Gene3D" id="3.30.365.10">
    <property type="entry name" value="Aldehyde oxidase/xanthine dehydrogenase, molybdopterin binding domain"/>
    <property type="match status" value="4"/>
</dbReference>
<dbReference type="Gene3D" id="3.90.1170.50">
    <property type="entry name" value="Aldehyde oxidase/xanthine dehydrogenase, a/b hammerhead"/>
    <property type="match status" value="1"/>
</dbReference>
<dbReference type="PANTHER" id="PTHR47495">
    <property type="entry name" value="ALDEHYDE DEHYDROGENASE"/>
    <property type="match status" value="1"/>
</dbReference>
<name>A0A1H2SZM5_9FLAO</name>
<evidence type="ECO:0000313" key="3">
    <source>
        <dbReference type="Proteomes" id="UP000199592"/>
    </source>
</evidence>
<dbReference type="Pfam" id="PF20256">
    <property type="entry name" value="MoCoBD_2"/>
    <property type="match status" value="2"/>
</dbReference>
<keyword evidence="3" id="KW-1185">Reference proteome</keyword>
<dbReference type="EMBL" id="FNMY01000001">
    <property type="protein sequence ID" value="SDW36489.1"/>
    <property type="molecule type" value="Genomic_DNA"/>
</dbReference>
<organism evidence="2 3">
    <name type="scientific">Flagellimonas zhangzhouensis</name>
    <dbReference type="NCBI Taxonomy" id="1073328"/>
    <lineage>
        <taxon>Bacteria</taxon>
        <taxon>Pseudomonadati</taxon>
        <taxon>Bacteroidota</taxon>
        <taxon>Flavobacteriia</taxon>
        <taxon>Flavobacteriales</taxon>
        <taxon>Flavobacteriaceae</taxon>
        <taxon>Flagellimonas</taxon>
    </lineage>
</organism>
<dbReference type="InterPro" id="IPR006311">
    <property type="entry name" value="TAT_signal"/>
</dbReference>
<accession>A0A1H2SZM5</accession>
<dbReference type="InterPro" id="IPR046867">
    <property type="entry name" value="AldOxase/xan_DH_MoCoBD2"/>
</dbReference>
<dbReference type="PANTHER" id="PTHR47495:SF2">
    <property type="entry name" value="ALDEHYDE DEHYDROGENASE"/>
    <property type="match status" value="1"/>
</dbReference>
<gene>
    <name evidence="2" type="ORF">SAMN04487892_1333</name>
</gene>
<dbReference type="InterPro" id="IPR012368">
    <property type="entry name" value="OxRdtase_Mopterin-bd_su_IorB"/>
</dbReference>
<dbReference type="InterPro" id="IPR000674">
    <property type="entry name" value="Ald_Oxase/Xan_DH_a/b"/>
</dbReference>
<dbReference type="RefSeq" id="WP_090297225.1">
    <property type="nucleotide sequence ID" value="NZ_FNKI01000002.1"/>
</dbReference>
<reference evidence="3" key="1">
    <citation type="submission" date="2016-10" db="EMBL/GenBank/DDBJ databases">
        <authorList>
            <person name="Varghese N."/>
            <person name="Submissions S."/>
        </authorList>
    </citation>
    <scope>NUCLEOTIDE SEQUENCE [LARGE SCALE GENOMIC DNA]</scope>
    <source>
        <strain evidence="3">DSM 25030</strain>
    </source>
</reference>
<sequence length="750" mass="82948">MSIDVTPAQLSRRTFLKSSSLAGGGLFLGFSWMVSCKDNSTAVNDNLPEEWIKVSGYIKIATNGKITIMSPNPEGGQNVKTSMPMIIAEELDALWKDVIVEQAPLDTENFTRQFIGGSQAIRQGWRSLRTAGATVKQMLKQAAAETWQVPADEITASDGQLFHAASNKSGSYGEFVAAASQQPIPEDVALKEVNDFKLIGTSQKNVDVKKIITGKPLFGIDTFKEGMLIAMLVQPPAFGMKLKDFDGLEVKALPGIRDVFAIKTYNEDYKWQFFDTCSFMDKVVIVGESTWQVIQAKKQLESKIQWELNDALEITRDRFGTDQTLTFPAGLESSKDHMDKMKQLVSTKGTEQRKDGNPEKVFAQASKIVEKTYSAPFLAHNCMEPMNFFAHVTENSAFLSGPLQKPEFTEKTVSARLGIPLENIEIEMTRLGGGYGKRSYAHWLVEAAIVSQKMNAPIKLVYSREDDMTSGIYRPTYMAKYKAALGDDNSLLGLQVNAGGTPESPLYANRFPAGTIENYLAENWIIPSNITSGSFRAPSSNFMASAEQSFLDELAEEMGKDPISLRLELLENAKSNPVGERNDYDADRYAGVLKLVRDMSNWGEEKEGVYRGVSAYFCHNTYAAQVVDLTLENGAPVVQKVYCVVDCGIVINPDAANNLIEGAIVDGIGNAMYGKLDIKDGTPEQQNFDRYRIIRMTEAPKEIEVRFVENSIDPTGLGEPAFPPVMPALANALYKAKGKRFDHQPYSDYL</sequence>
<protein>
    <submittedName>
        <fullName evidence="2">Isoquinoline 1-oxidoreductase, beta subunit</fullName>
    </submittedName>
</protein>
<proteinExistence type="predicted"/>
<dbReference type="Pfam" id="PF02738">
    <property type="entry name" value="MoCoBD_1"/>
    <property type="match status" value="1"/>
</dbReference>
<dbReference type="GO" id="GO:0016491">
    <property type="term" value="F:oxidoreductase activity"/>
    <property type="evidence" value="ECO:0007669"/>
    <property type="project" value="InterPro"/>
</dbReference>
<dbReference type="InterPro" id="IPR052516">
    <property type="entry name" value="N-heterocyclic_Hydroxylase"/>
</dbReference>
<dbReference type="SUPFAM" id="SSF56003">
    <property type="entry name" value="Molybdenum cofactor-binding domain"/>
    <property type="match status" value="2"/>
</dbReference>
<evidence type="ECO:0000313" key="2">
    <source>
        <dbReference type="EMBL" id="SDW36489.1"/>
    </source>
</evidence>
<dbReference type="InterPro" id="IPR037165">
    <property type="entry name" value="AldOxase/xan_DH_Mopterin-bd_sf"/>
</dbReference>
<evidence type="ECO:0000259" key="1">
    <source>
        <dbReference type="SMART" id="SM01008"/>
    </source>
</evidence>
<dbReference type="InterPro" id="IPR008274">
    <property type="entry name" value="AldOxase/xan_DH_MoCoBD1"/>
</dbReference>
<dbReference type="SMART" id="SM01008">
    <property type="entry name" value="Ald_Xan_dh_C"/>
    <property type="match status" value="1"/>
</dbReference>
<feature type="domain" description="Aldehyde oxidase/xanthine dehydrogenase a/b hammerhead" evidence="1">
    <location>
        <begin position="213"/>
        <end position="310"/>
    </location>
</feature>
<dbReference type="STRING" id="1073328.SAMN05216294_2694"/>
<dbReference type="AlphaFoldDB" id="A0A1H2SZM5"/>
<dbReference type="Proteomes" id="UP000199592">
    <property type="component" value="Unassembled WGS sequence"/>
</dbReference>
<dbReference type="PIRSF" id="PIRSF036389">
    <property type="entry name" value="IOR_B"/>
    <property type="match status" value="1"/>
</dbReference>
<dbReference type="PROSITE" id="PS51318">
    <property type="entry name" value="TAT"/>
    <property type="match status" value="1"/>
</dbReference>